<protein>
    <submittedName>
        <fullName evidence="1">Uncharacterized protein</fullName>
    </submittedName>
</protein>
<dbReference type="Proteomes" id="UP000006876">
    <property type="component" value="Chromosome"/>
</dbReference>
<name>E3HN21_ACHXA</name>
<dbReference type="PATRIC" id="fig|762376.5.peg.73"/>
<dbReference type="eggNOG" id="ENOG5033IER">
    <property type="taxonomic scope" value="Bacteria"/>
</dbReference>
<dbReference type="HOGENOM" id="CLU_598344_0_0_4"/>
<dbReference type="AlphaFoldDB" id="E3HN21"/>
<dbReference type="RefSeq" id="WP_013390836.1">
    <property type="nucleotide sequence ID" value="NC_014640.1"/>
</dbReference>
<dbReference type="STRING" id="762376.AXYL_00072"/>
<dbReference type="OrthoDB" id="8647034at2"/>
<accession>E3HN21</accession>
<dbReference type="EMBL" id="CP002287">
    <property type="protein sequence ID" value="ADP13434.1"/>
    <property type="molecule type" value="Genomic_DNA"/>
</dbReference>
<organism evidence="1 2">
    <name type="scientific">Achromobacter xylosoxidans (strain A8)</name>
    <dbReference type="NCBI Taxonomy" id="762376"/>
    <lineage>
        <taxon>Bacteria</taxon>
        <taxon>Pseudomonadati</taxon>
        <taxon>Pseudomonadota</taxon>
        <taxon>Betaproteobacteria</taxon>
        <taxon>Burkholderiales</taxon>
        <taxon>Alcaligenaceae</taxon>
        <taxon>Achromobacter</taxon>
    </lineage>
</organism>
<evidence type="ECO:0000313" key="1">
    <source>
        <dbReference type="EMBL" id="ADP13434.1"/>
    </source>
</evidence>
<dbReference type="KEGG" id="axy:AXYL_00072"/>
<sequence>MPQQPVSFDWKIPLSDVLDTLRQIYSTRHPALASARLDLLRSVMSDDRADDFLPALGQELEALGLALIEQREEDDAIRLLIVPQVEADSLKTQIQARGWEAVAHRQEGAAAGAQAALPKPAAGPLCGPEDYLDIPYAVALAPGWACAAMEDWEAPALTDLCAWPALHAIDGKFPARRGLLASCVSLSGVHAWIEQGPDGLSSTPYAHLLHSGQVELPPSNRPGMPLPPRAAQVQRRTPEFSLGFAGDDLLLVDRGMVFLYPAYGRQAGDSAAEPTLLHTAPAQRRPVSDRSAVILMPDGRTCVLCRGQLLEFREGRLHPLPLSYGAPLSGDISHPVALGDSAIAWLEDGMLCHASLDVGAVHQHEVAHLPAGGMTLQALQGGWLLLGHWHAPHRSLDLGQLWHPASGQLLRIRHGALDLDSGIQQWIGLPGGEVVAGGQTRYARLGRFDALLGRLDAKAQ</sequence>
<evidence type="ECO:0000313" key="2">
    <source>
        <dbReference type="Proteomes" id="UP000006876"/>
    </source>
</evidence>
<gene>
    <name evidence="1" type="ordered locus">AXYL_00072</name>
</gene>
<proteinExistence type="predicted"/>
<reference evidence="1 2" key="1">
    <citation type="journal article" date="2011" name="J. Bacteriol.">
        <title>Complete genome sequence of the haloaromatic acid-degrading bacterium Achromobacter xylosoxidans A8.</title>
        <authorList>
            <person name="Strnad H."/>
            <person name="Ridl J."/>
            <person name="Paces J."/>
            <person name="Kolar M."/>
            <person name="Vlcek C."/>
            <person name="Paces V."/>
        </authorList>
    </citation>
    <scope>NUCLEOTIDE SEQUENCE [LARGE SCALE GENOMIC DNA]</scope>
    <source>
        <strain evidence="1 2">A8</strain>
    </source>
</reference>